<keyword evidence="12" id="KW-1185">Reference proteome</keyword>
<dbReference type="InterPro" id="IPR057444">
    <property type="entry name" value="Znf-CCCH_AtC3H23-like"/>
</dbReference>
<feature type="compositionally biased region" description="Polar residues" evidence="8">
    <location>
        <begin position="454"/>
        <end position="463"/>
    </location>
</feature>
<evidence type="ECO:0000256" key="9">
    <source>
        <dbReference type="SAM" id="SignalP"/>
    </source>
</evidence>
<gene>
    <name evidence="11" type="ORF">T459_18337</name>
</gene>
<evidence type="ECO:0000256" key="4">
    <source>
        <dbReference type="ARBA" id="ARBA00022833"/>
    </source>
</evidence>
<dbReference type="GO" id="GO:0008270">
    <property type="term" value="F:zinc ion binding"/>
    <property type="evidence" value="ECO:0007669"/>
    <property type="project" value="UniProtKB-KW"/>
</dbReference>
<evidence type="ECO:0000313" key="11">
    <source>
        <dbReference type="EMBL" id="PHT80285.1"/>
    </source>
</evidence>
<keyword evidence="2" id="KW-0677">Repeat</keyword>
<reference evidence="11 12" key="2">
    <citation type="journal article" date="2017" name="Genome Biol.">
        <title>New reference genome sequences of hot pepper reveal the massive evolution of plant disease-resistance genes by retroduplication.</title>
        <authorList>
            <person name="Kim S."/>
            <person name="Park J."/>
            <person name="Yeom S.I."/>
            <person name="Kim Y.M."/>
            <person name="Seo E."/>
            <person name="Kim K.T."/>
            <person name="Kim M.S."/>
            <person name="Lee J.M."/>
            <person name="Cheong K."/>
            <person name="Shin H.S."/>
            <person name="Kim S.B."/>
            <person name="Han K."/>
            <person name="Lee J."/>
            <person name="Park M."/>
            <person name="Lee H.A."/>
            <person name="Lee H.Y."/>
            <person name="Lee Y."/>
            <person name="Oh S."/>
            <person name="Lee J.H."/>
            <person name="Choi E."/>
            <person name="Choi E."/>
            <person name="Lee S.E."/>
            <person name="Jeon J."/>
            <person name="Kim H."/>
            <person name="Choi G."/>
            <person name="Song H."/>
            <person name="Lee J."/>
            <person name="Lee S.C."/>
            <person name="Kwon J.K."/>
            <person name="Lee H.Y."/>
            <person name="Koo N."/>
            <person name="Hong Y."/>
            <person name="Kim R.W."/>
            <person name="Kang W.H."/>
            <person name="Huh J.H."/>
            <person name="Kang B.C."/>
            <person name="Yang T.J."/>
            <person name="Lee Y.H."/>
            <person name="Bennetzen J.L."/>
            <person name="Choi D."/>
        </authorList>
    </citation>
    <scope>NUCLEOTIDE SEQUENCE [LARGE SCALE GENOMIC DNA]</scope>
    <source>
        <strain evidence="12">cv. CM334</strain>
    </source>
</reference>
<dbReference type="PANTHER" id="PTHR14493">
    <property type="entry name" value="UNKEMPT FAMILY MEMBER"/>
    <property type="match status" value="1"/>
</dbReference>
<keyword evidence="9" id="KW-0732">Signal</keyword>
<keyword evidence="3 7" id="KW-0863">Zinc-finger</keyword>
<sequence>MFILLFLLFLCQLYTNGVLKFNWKIMLATGFLLLVKNLIIFCTKCSVVQCCREAQTLFMCSGSGSRVCSADLAMEAKIQDQKELVPNFSLLLELSASDDIRNFQKAVEEEGHDINEVGLWYVRKVGVKKMGYEERTPLMVAATFGSKQVLNYILEKGCVDVNQTCGSDRATALHCAIVGGSSALPEVVKLLLDASADANLVDADGKRAVDLISSRGRCLNSRRKILEHLLGGNSGDEGEGSGCIDQIISEQAEEQLLLTPTVSKFGSEKKEYPVDPSLPDIKNGIYGTDDFRMYIFKVKPCSRAYSHDWTECPFVHPGENARRRDPSKYHYSCVPCPDFRKGTCQRADACEYAHGIFECWLHPAQYRTRMCKDETNCNRRVCFFAHKPGELRPLYPSTGSAVLSPRSYSNGTTSLDISSITPLALGSPSVMMPPTSTPPMSPAGASSVGGSLWPGQSSHSTPTLQLPISRLKTSINARHMELGNGYLRQDQLMDDLSALSSPSRWNGSSAKAATFATSFNDLNGELGRHGGLEPTNLDDILATLDSKILSQLQGLSLDAVSPHLQSPKGMQMRQNMNQQHMTSYSSGQSSPSFRTSSSYGIDASIAAATAASSSRSAAFAKRSQSFIDRSAVGRLSNASAMPSNLSGWGSPDGKLDWGIQKDELNKLRKSASFGLRNSGNRFPTNEGSVSDSSVESDVSWVQPLDSPARQLVMEDQQYRLNASRGSEATPTWVDQLYMEQEQIVH</sequence>
<dbReference type="Pfam" id="PF12796">
    <property type="entry name" value="Ank_2"/>
    <property type="match status" value="1"/>
</dbReference>
<keyword evidence="1 7" id="KW-0479">Metal-binding</keyword>
<keyword evidence="6" id="KW-0040">ANK repeat</keyword>
<reference evidence="11 12" key="1">
    <citation type="journal article" date="2014" name="Nat. Genet.">
        <title>Genome sequence of the hot pepper provides insights into the evolution of pungency in Capsicum species.</title>
        <authorList>
            <person name="Kim S."/>
            <person name="Park M."/>
            <person name="Yeom S.I."/>
            <person name="Kim Y.M."/>
            <person name="Lee J.M."/>
            <person name="Lee H.A."/>
            <person name="Seo E."/>
            <person name="Choi J."/>
            <person name="Cheong K."/>
            <person name="Kim K.T."/>
            <person name="Jung K."/>
            <person name="Lee G.W."/>
            <person name="Oh S.K."/>
            <person name="Bae C."/>
            <person name="Kim S.B."/>
            <person name="Lee H.Y."/>
            <person name="Kim S.Y."/>
            <person name="Kim M.S."/>
            <person name="Kang B.C."/>
            <person name="Jo Y.D."/>
            <person name="Yang H.B."/>
            <person name="Jeong H.J."/>
            <person name="Kang W.H."/>
            <person name="Kwon J.K."/>
            <person name="Shin C."/>
            <person name="Lim J.Y."/>
            <person name="Park J.H."/>
            <person name="Huh J.H."/>
            <person name="Kim J.S."/>
            <person name="Kim B.D."/>
            <person name="Cohen O."/>
            <person name="Paran I."/>
            <person name="Suh M.C."/>
            <person name="Lee S.B."/>
            <person name="Kim Y.K."/>
            <person name="Shin Y."/>
            <person name="Noh S.J."/>
            <person name="Park J."/>
            <person name="Seo Y.S."/>
            <person name="Kwon S.Y."/>
            <person name="Kim H.A."/>
            <person name="Park J.M."/>
            <person name="Kim H.J."/>
            <person name="Choi S.B."/>
            <person name="Bosland P.W."/>
            <person name="Reeves G."/>
            <person name="Jo S.H."/>
            <person name="Lee B.W."/>
            <person name="Cho H.T."/>
            <person name="Choi H.S."/>
            <person name="Lee M.S."/>
            <person name="Yu Y."/>
            <person name="Do Choi Y."/>
            <person name="Park B.S."/>
            <person name="van Deynze A."/>
            <person name="Ashrafi H."/>
            <person name="Hill T."/>
            <person name="Kim W.T."/>
            <person name="Pai H.S."/>
            <person name="Ahn H.K."/>
            <person name="Yeam I."/>
            <person name="Giovannoni J.J."/>
            <person name="Rose J.K."/>
            <person name="Sorensen I."/>
            <person name="Lee S.J."/>
            <person name="Kim R.W."/>
            <person name="Choi I.Y."/>
            <person name="Choi B.S."/>
            <person name="Lim J.S."/>
            <person name="Lee Y.H."/>
            <person name="Choi D."/>
        </authorList>
    </citation>
    <scope>NUCLEOTIDE SEQUENCE [LARGE SCALE GENOMIC DNA]</scope>
    <source>
        <strain evidence="12">cv. CM334</strain>
    </source>
</reference>
<organism evidence="11 12">
    <name type="scientific">Capsicum annuum</name>
    <name type="common">Capsicum pepper</name>
    <dbReference type="NCBI Taxonomy" id="4072"/>
    <lineage>
        <taxon>Eukaryota</taxon>
        <taxon>Viridiplantae</taxon>
        <taxon>Streptophyta</taxon>
        <taxon>Embryophyta</taxon>
        <taxon>Tracheophyta</taxon>
        <taxon>Spermatophyta</taxon>
        <taxon>Magnoliopsida</taxon>
        <taxon>eudicotyledons</taxon>
        <taxon>Gunneridae</taxon>
        <taxon>Pentapetalae</taxon>
        <taxon>asterids</taxon>
        <taxon>lamiids</taxon>
        <taxon>Solanales</taxon>
        <taxon>Solanaceae</taxon>
        <taxon>Solanoideae</taxon>
        <taxon>Capsiceae</taxon>
        <taxon>Capsicum</taxon>
    </lineage>
</organism>
<feature type="region of interest" description="Disordered" evidence="8">
    <location>
        <begin position="433"/>
        <end position="463"/>
    </location>
</feature>
<feature type="signal peptide" evidence="9">
    <location>
        <begin position="1"/>
        <end position="17"/>
    </location>
</feature>
<dbReference type="Gene3D" id="1.25.40.20">
    <property type="entry name" value="Ankyrin repeat-containing domain"/>
    <property type="match status" value="1"/>
</dbReference>
<feature type="repeat" description="ANK" evidence="6">
    <location>
        <begin position="168"/>
        <end position="203"/>
    </location>
</feature>
<dbReference type="PROSITE" id="PS50297">
    <property type="entry name" value="ANK_REP_REGION"/>
    <property type="match status" value="1"/>
</dbReference>
<evidence type="ECO:0000256" key="6">
    <source>
        <dbReference type="PROSITE-ProRule" id="PRU00023"/>
    </source>
</evidence>
<dbReference type="PROSITE" id="PS50088">
    <property type="entry name" value="ANK_REPEAT"/>
    <property type="match status" value="1"/>
</dbReference>
<dbReference type="PROSITE" id="PS50103">
    <property type="entry name" value="ZF_C3H1"/>
    <property type="match status" value="1"/>
</dbReference>
<dbReference type="SMART" id="SM00248">
    <property type="entry name" value="ANK"/>
    <property type="match status" value="2"/>
</dbReference>
<evidence type="ECO:0000256" key="1">
    <source>
        <dbReference type="ARBA" id="ARBA00022723"/>
    </source>
</evidence>
<dbReference type="OMA" id="WQNQPNI"/>
<evidence type="ECO:0000256" key="2">
    <source>
        <dbReference type="ARBA" id="ARBA00022737"/>
    </source>
</evidence>
<evidence type="ECO:0000256" key="3">
    <source>
        <dbReference type="ARBA" id="ARBA00022771"/>
    </source>
</evidence>
<dbReference type="GO" id="GO:0003677">
    <property type="term" value="F:DNA binding"/>
    <property type="evidence" value="ECO:0007669"/>
    <property type="project" value="UniProtKB-KW"/>
</dbReference>
<feature type="zinc finger region" description="C3H1-type" evidence="7">
    <location>
        <begin position="335"/>
        <end position="357"/>
    </location>
</feature>
<comment type="caution">
    <text evidence="11">The sequence shown here is derived from an EMBL/GenBank/DDBJ whole genome shotgun (WGS) entry which is preliminary data.</text>
</comment>
<dbReference type="STRING" id="4072.A0A2G2ZEH1"/>
<dbReference type="InterPro" id="IPR000571">
    <property type="entry name" value="Znf_CCCH"/>
</dbReference>
<keyword evidence="5" id="KW-0238">DNA-binding</keyword>
<dbReference type="InterPro" id="IPR036770">
    <property type="entry name" value="Ankyrin_rpt-contain_sf"/>
</dbReference>
<accession>A0A2G2ZEH1</accession>
<evidence type="ECO:0000256" key="5">
    <source>
        <dbReference type="ARBA" id="ARBA00023125"/>
    </source>
</evidence>
<dbReference type="GO" id="GO:0006355">
    <property type="term" value="P:regulation of DNA-templated transcription"/>
    <property type="evidence" value="ECO:0007669"/>
    <property type="project" value="UniProtKB-ARBA"/>
</dbReference>
<dbReference type="Gramene" id="PHT80285">
    <property type="protein sequence ID" value="PHT80285"/>
    <property type="gene ID" value="T459_18337"/>
</dbReference>
<dbReference type="SUPFAM" id="SSF48403">
    <property type="entry name" value="Ankyrin repeat"/>
    <property type="match status" value="1"/>
</dbReference>
<dbReference type="PANTHER" id="PTHR14493:SF87">
    <property type="entry name" value="ZINC FINGER CCCH DOMAIN-CONTAINING PROTEIN 66"/>
    <property type="match status" value="1"/>
</dbReference>
<evidence type="ECO:0000256" key="8">
    <source>
        <dbReference type="SAM" id="MobiDB-lite"/>
    </source>
</evidence>
<name>A0A2G2ZEH1_CAPAN</name>
<dbReference type="SMART" id="SM00356">
    <property type="entry name" value="ZnF_C3H1"/>
    <property type="match status" value="2"/>
</dbReference>
<dbReference type="Pfam" id="PF25512">
    <property type="entry name" value="zf-CCCH_AtC3H23"/>
    <property type="match status" value="1"/>
</dbReference>
<dbReference type="AlphaFoldDB" id="A0A2G2ZEH1"/>
<dbReference type="SMR" id="A0A2G2ZEH1"/>
<feature type="domain" description="C3H1-type" evidence="10">
    <location>
        <begin position="335"/>
        <end position="357"/>
    </location>
</feature>
<keyword evidence="4 7" id="KW-0862">Zinc</keyword>
<evidence type="ECO:0000256" key="7">
    <source>
        <dbReference type="PROSITE-ProRule" id="PRU00723"/>
    </source>
</evidence>
<dbReference type="EMBL" id="AYRZ02000006">
    <property type="protein sequence ID" value="PHT80285.1"/>
    <property type="molecule type" value="Genomic_DNA"/>
</dbReference>
<proteinExistence type="predicted"/>
<dbReference type="Proteomes" id="UP000222542">
    <property type="component" value="Unassembled WGS sequence"/>
</dbReference>
<evidence type="ECO:0000259" key="10">
    <source>
        <dbReference type="PROSITE" id="PS50103"/>
    </source>
</evidence>
<dbReference type="FunFam" id="3.30.1370.210:FF:000009">
    <property type="entry name" value="Zinc finger CCCH domain-containing protein 66"/>
    <property type="match status" value="1"/>
</dbReference>
<protein>
    <recommendedName>
        <fullName evidence="10">C3H1-type domain-containing protein</fullName>
    </recommendedName>
</protein>
<evidence type="ECO:0000313" key="12">
    <source>
        <dbReference type="Proteomes" id="UP000222542"/>
    </source>
</evidence>
<feature type="chain" id="PRO_5013787443" description="C3H1-type domain-containing protein" evidence="9">
    <location>
        <begin position="18"/>
        <end position="745"/>
    </location>
</feature>
<dbReference type="Gene3D" id="3.30.1370.210">
    <property type="match status" value="1"/>
</dbReference>
<dbReference type="InterPro" id="IPR002110">
    <property type="entry name" value="Ankyrin_rpt"/>
</dbReference>
<dbReference type="InterPro" id="IPR045234">
    <property type="entry name" value="Unkempt-like"/>
</dbReference>